<dbReference type="EMBL" id="JACIJG010000002">
    <property type="protein sequence ID" value="MBB5700805.1"/>
    <property type="molecule type" value="Genomic_DNA"/>
</dbReference>
<comment type="similarity">
    <text evidence="1">Belongs to the RutC family.</text>
</comment>
<dbReference type="InterPro" id="IPR035959">
    <property type="entry name" value="RutC-like_sf"/>
</dbReference>
<comment type="caution">
    <text evidence="2">The sequence shown here is derived from an EMBL/GenBank/DDBJ whole genome shotgun (WGS) entry which is preliminary data.</text>
</comment>
<name>A0A7W9AUG0_9HYPH</name>
<dbReference type="Proteomes" id="UP000555546">
    <property type="component" value="Unassembled WGS sequence"/>
</dbReference>
<dbReference type="NCBIfam" id="TIGR00004">
    <property type="entry name" value="Rid family detoxifying hydrolase"/>
    <property type="match status" value="1"/>
</dbReference>
<protein>
    <submittedName>
        <fullName evidence="2">Reactive intermediate/imine deaminase</fullName>
    </submittedName>
</protein>
<dbReference type="GO" id="GO:0005829">
    <property type="term" value="C:cytosol"/>
    <property type="evidence" value="ECO:0007669"/>
    <property type="project" value="TreeGrafter"/>
</dbReference>
<reference evidence="2 3" key="1">
    <citation type="submission" date="2020-08" db="EMBL/GenBank/DDBJ databases">
        <title>Genomic Encyclopedia of Type Strains, Phase IV (KMG-IV): sequencing the most valuable type-strain genomes for metagenomic binning, comparative biology and taxonomic classification.</title>
        <authorList>
            <person name="Goeker M."/>
        </authorList>
    </citation>
    <scope>NUCLEOTIDE SEQUENCE [LARGE SCALE GENOMIC DNA]</scope>
    <source>
        <strain evidence="2 3">DSM 26944</strain>
    </source>
</reference>
<dbReference type="RefSeq" id="WP_183647957.1">
    <property type="nucleotide sequence ID" value="NZ_JACIJG010000002.1"/>
</dbReference>
<evidence type="ECO:0000313" key="3">
    <source>
        <dbReference type="Proteomes" id="UP000555546"/>
    </source>
</evidence>
<gene>
    <name evidence="2" type="ORF">FHS76_000648</name>
</gene>
<accession>A0A7W9AUG0</accession>
<dbReference type="PANTHER" id="PTHR11803">
    <property type="entry name" value="2-IMINOBUTANOATE/2-IMINOPROPANOATE DEAMINASE RIDA"/>
    <property type="match status" value="1"/>
</dbReference>
<organism evidence="2 3">
    <name type="scientific">Brucella daejeonensis</name>
    <dbReference type="NCBI Taxonomy" id="659015"/>
    <lineage>
        <taxon>Bacteria</taxon>
        <taxon>Pseudomonadati</taxon>
        <taxon>Pseudomonadota</taxon>
        <taxon>Alphaproteobacteria</taxon>
        <taxon>Hyphomicrobiales</taxon>
        <taxon>Brucellaceae</taxon>
        <taxon>Brucella/Ochrobactrum group</taxon>
        <taxon>Brucella</taxon>
    </lineage>
</organism>
<dbReference type="Gene3D" id="3.30.1330.40">
    <property type="entry name" value="RutC-like"/>
    <property type="match status" value="1"/>
</dbReference>
<dbReference type="AlphaFoldDB" id="A0A7W9AUG0"/>
<proteinExistence type="inferred from homology"/>
<dbReference type="FunFam" id="3.30.1330.40:FF:000001">
    <property type="entry name" value="L-PSP family endoribonuclease"/>
    <property type="match status" value="1"/>
</dbReference>
<dbReference type="Pfam" id="PF01042">
    <property type="entry name" value="Ribonuc_L-PSP"/>
    <property type="match status" value="1"/>
</dbReference>
<sequence>MSTKQVFGASHVPLSPAVRAGDTVYISGQVPVGPDGRVVDGGIEAQTRQVLENVKTALALAGASIDDVVKTTVWLEDARDFGRMNAVYATYFAKEPPARTTVESRLMIDIKIEVEAIAYAPLK</sequence>
<dbReference type="PANTHER" id="PTHR11803:SF39">
    <property type="entry name" value="2-IMINOBUTANOATE_2-IMINOPROPANOATE DEAMINASE"/>
    <property type="match status" value="1"/>
</dbReference>
<evidence type="ECO:0000313" key="2">
    <source>
        <dbReference type="EMBL" id="MBB5700805.1"/>
    </source>
</evidence>
<keyword evidence="3" id="KW-1185">Reference proteome</keyword>
<dbReference type="GO" id="GO:0019239">
    <property type="term" value="F:deaminase activity"/>
    <property type="evidence" value="ECO:0007669"/>
    <property type="project" value="TreeGrafter"/>
</dbReference>
<evidence type="ECO:0000256" key="1">
    <source>
        <dbReference type="ARBA" id="ARBA00010552"/>
    </source>
</evidence>
<dbReference type="InterPro" id="IPR006056">
    <property type="entry name" value="RidA"/>
</dbReference>
<dbReference type="CDD" id="cd00448">
    <property type="entry name" value="YjgF_YER057c_UK114_family"/>
    <property type="match status" value="1"/>
</dbReference>
<dbReference type="SUPFAM" id="SSF55298">
    <property type="entry name" value="YjgF-like"/>
    <property type="match status" value="1"/>
</dbReference>
<dbReference type="InterPro" id="IPR006175">
    <property type="entry name" value="YjgF/YER057c/UK114"/>
</dbReference>